<evidence type="ECO:0000313" key="2">
    <source>
        <dbReference type="Proteomes" id="UP000700732"/>
    </source>
</evidence>
<sequence length="292" mass="33715">MKVAGFSFIRNAVQFDYPIVEAITSVLPLCDEFVVAVGDSDDDTLALIKAIPSDKIRIIHTTWDQTARAGGRVLAQETDKALAAISPDADWAFYIQGDEVLHEQSIPAVRQAMETYLADPTVDGLLFKYLHFYGSYSYVGNSRRWYRREIRIIRNSGNVVSYKDAQGFRSRDNQKLRVKLIDAHIYHYGWVRPPKTQHTRLQSMHRFYHDDGTEVVTEPEKAPDFDYNQADSLLPFTGAHPAVMQARVDRLNWSFNFDTRQKNYKTPRLRLLAFVEKLTGWRIGEYKNYKLV</sequence>
<name>A0ABR6WBB6_9BACT</name>
<dbReference type="EMBL" id="VFIA01000032">
    <property type="protein sequence ID" value="MBC3793836.1"/>
    <property type="molecule type" value="Genomic_DNA"/>
</dbReference>
<dbReference type="Proteomes" id="UP000700732">
    <property type="component" value="Unassembled WGS sequence"/>
</dbReference>
<reference evidence="1 2" key="1">
    <citation type="submission" date="2019-06" db="EMBL/GenBank/DDBJ databases">
        <title>Spirosoma utsteinense sp. nov. isolated from Antarctic ice-free soils.</title>
        <authorList>
            <person name="Tahon G."/>
        </authorList>
    </citation>
    <scope>NUCLEOTIDE SEQUENCE [LARGE SCALE GENOMIC DNA]</scope>
    <source>
        <strain evidence="1 2">LMG 31447</strain>
    </source>
</reference>
<dbReference type="InterPro" id="IPR029044">
    <property type="entry name" value="Nucleotide-diphossugar_trans"/>
</dbReference>
<organism evidence="1 2">
    <name type="scientific">Spirosoma utsteinense</name>
    <dbReference type="NCBI Taxonomy" id="2585773"/>
    <lineage>
        <taxon>Bacteria</taxon>
        <taxon>Pseudomonadati</taxon>
        <taxon>Bacteroidota</taxon>
        <taxon>Cytophagia</taxon>
        <taxon>Cytophagales</taxon>
        <taxon>Cytophagaceae</taxon>
        <taxon>Spirosoma</taxon>
    </lineage>
</organism>
<evidence type="ECO:0000313" key="1">
    <source>
        <dbReference type="EMBL" id="MBC3793836.1"/>
    </source>
</evidence>
<keyword evidence="2" id="KW-1185">Reference proteome</keyword>
<accession>A0ABR6WBB6</accession>
<comment type="caution">
    <text evidence="1">The sequence shown here is derived from an EMBL/GenBank/DDBJ whole genome shotgun (WGS) entry which is preliminary data.</text>
</comment>
<dbReference type="RefSeq" id="WP_186739682.1">
    <property type="nucleotide sequence ID" value="NZ_VFIA01000032.1"/>
</dbReference>
<dbReference type="SUPFAM" id="SSF53448">
    <property type="entry name" value="Nucleotide-diphospho-sugar transferases"/>
    <property type="match status" value="1"/>
</dbReference>
<proteinExistence type="predicted"/>
<gene>
    <name evidence="1" type="ORF">FH603_4359</name>
</gene>
<protein>
    <submittedName>
        <fullName evidence="1">Glycosyltransferase involved in cell wall biosynthesis</fullName>
    </submittedName>
</protein>